<protein>
    <submittedName>
        <fullName evidence="2">Uncharacterized protein</fullName>
    </submittedName>
</protein>
<accession>A0AAD6WJ17</accession>
<dbReference type="EMBL" id="JAQIZT010000001">
    <property type="protein sequence ID" value="KAJ7014585.1"/>
    <property type="molecule type" value="Genomic_DNA"/>
</dbReference>
<dbReference type="AlphaFoldDB" id="A0AAD6WJ17"/>
<evidence type="ECO:0000313" key="2">
    <source>
        <dbReference type="EMBL" id="KAJ7014585.1"/>
    </source>
</evidence>
<proteinExistence type="predicted"/>
<gene>
    <name evidence="2" type="ORF">NC653_004023</name>
</gene>
<organism evidence="2 3">
    <name type="scientific">Populus alba x Populus x berolinensis</name>
    <dbReference type="NCBI Taxonomy" id="444605"/>
    <lineage>
        <taxon>Eukaryota</taxon>
        <taxon>Viridiplantae</taxon>
        <taxon>Streptophyta</taxon>
        <taxon>Embryophyta</taxon>
        <taxon>Tracheophyta</taxon>
        <taxon>Spermatophyta</taxon>
        <taxon>Magnoliopsida</taxon>
        <taxon>eudicotyledons</taxon>
        <taxon>Gunneridae</taxon>
        <taxon>Pentapetalae</taxon>
        <taxon>rosids</taxon>
        <taxon>fabids</taxon>
        <taxon>Malpighiales</taxon>
        <taxon>Salicaceae</taxon>
        <taxon>Saliceae</taxon>
        <taxon>Populus</taxon>
    </lineage>
</organism>
<evidence type="ECO:0000256" key="1">
    <source>
        <dbReference type="SAM" id="MobiDB-lite"/>
    </source>
</evidence>
<sequence>MGEERENRHVTVRTSFSNPSVILSVLLTVNRSHQPYESAISNPSEYEEEEEEEEEYGNNEGYRGDDLYIEKAGVGPVVNVLKRGERLFYFPQGHKKTSKDWILNIFLFSE</sequence>
<keyword evidence="3" id="KW-1185">Reference proteome</keyword>
<evidence type="ECO:0000313" key="3">
    <source>
        <dbReference type="Proteomes" id="UP001164929"/>
    </source>
</evidence>
<reference evidence="2 3" key="1">
    <citation type="journal article" date="2023" name="Mol. Ecol. Resour.">
        <title>Chromosome-level genome assembly of a triploid poplar Populus alba 'Berolinensis'.</title>
        <authorList>
            <person name="Chen S."/>
            <person name="Yu Y."/>
            <person name="Wang X."/>
            <person name="Wang S."/>
            <person name="Zhang T."/>
            <person name="Zhou Y."/>
            <person name="He R."/>
            <person name="Meng N."/>
            <person name="Wang Y."/>
            <person name="Liu W."/>
            <person name="Liu Z."/>
            <person name="Liu J."/>
            <person name="Guo Q."/>
            <person name="Huang H."/>
            <person name="Sederoff R.R."/>
            <person name="Wang G."/>
            <person name="Qu G."/>
            <person name="Chen S."/>
        </authorList>
    </citation>
    <scope>NUCLEOTIDE SEQUENCE [LARGE SCALE GENOMIC DNA]</scope>
    <source>
        <strain evidence="2">SC-2020</strain>
    </source>
</reference>
<name>A0AAD6WJ17_9ROSI</name>
<dbReference type="Proteomes" id="UP001164929">
    <property type="component" value="Chromosome 1"/>
</dbReference>
<feature type="compositionally biased region" description="Acidic residues" evidence="1">
    <location>
        <begin position="45"/>
        <end position="57"/>
    </location>
</feature>
<feature type="region of interest" description="Disordered" evidence="1">
    <location>
        <begin position="36"/>
        <end position="63"/>
    </location>
</feature>
<comment type="caution">
    <text evidence="2">The sequence shown here is derived from an EMBL/GenBank/DDBJ whole genome shotgun (WGS) entry which is preliminary data.</text>
</comment>